<keyword evidence="3" id="KW-1185">Reference proteome</keyword>
<protein>
    <submittedName>
        <fullName evidence="2">Uncharacterized protein</fullName>
    </submittedName>
</protein>
<proteinExistence type="predicted"/>
<organism evidence="2 3">
    <name type="scientific">Guyanagaster necrorhizus</name>
    <dbReference type="NCBI Taxonomy" id="856835"/>
    <lineage>
        <taxon>Eukaryota</taxon>
        <taxon>Fungi</taxon>
        <taxon>Dikarya</taxon>
        <taxon>Basidiomycota</taxon>
        <taxon>Agaricomycotina</taxon>
        <taxon>Agaricomycetes</taxon>
        <taxon>Agaricomycetidae</taxon>
        <taxon>Agaricales</taxon>
        <taxon>Marasmiineae</taxon>
        <taxon>Physalacriaceae</taxon>
        <taxon>Guyanagaster</taxon>
    </lineage>
</organism>
<dbReference type="AlphaFoldDB" id="A0A9P8AVY6"/>
<evidence type="ECO:0000313" key="2">
    <source>
        <dbReference type="EMBL" id="KAG7450064.1"/>
    </source>
</evidence>
<reference evidence="2" key="1">
    <citation type="submission" date="2020-11" db="EMBL/GenBank/DDBJ databases">
        <title>Adaptations for nitrogen fixation in a non-lichenized fungal sporocarp promotes dispersal by wood-feeding termites.</title>
        <authorList>
            <consortium name="DOE Joint Genome Institute"/>
            <person name="Koch R.A."/>
            <person name="Yoon G."/>
            <person name="Arayal U."/>
            <person name="Lail K."/>
            <person name="Amirebrahimi M."/>
            <person name="Labutti K."/>
            <person name="Lipzen A."/>
            <person name="Riley R."/>
            <person name="Barry K."/>
            <person name="Henrissat B."/>
            <person name="Grigoriev I.V."/>
            <person name="Herr J.R."/>
            <person name="Aime M.C."/>
        </authorList>
    </citation>
    <scope>NUCLEOTIDE SEQUENCE</scope>
    <source>
        <strain evidence="2">MCA 3950</strain>
    </source>
</reference>
<dbReference type="RefSeq" id="XP_043043564.1">
    <property type="nucleotide sequence ID" value="XM_043181639.1"/>
</dbReference>
<comment type="caution">
    <text evidence="2">The sequence shown here is derived from an EMBL/GenBank/DDBJ whole genome shotgun (WGS) entry which is preliminary data.</text>
</comment>
<name>A0A9P8AVY6_9AGAR</name>
<gene>
    <name evidence="2" type="ORF">BT62DRAFT_621861</name>
</gene>
<evidence type="ECO:0000256" key="1">
    <source>
        <dbReference type="SAM" id="MobiDB-lite"/>
    </source>
</evidence>
<dbReference type="EMBL" id="MU250527">
    <property type="protein sequence ID" value="KAG7450064.1"/>
    <property type="molecule type" value="Genomic_DNA"/>
</dbReference>
<feature type="compositionally biased region" description="Basic residues" evidence="1">
    <location>
        <begin position="1"/>
        <end position="20"/>
    </location>
</feature>
<evidence type="ECO:0000313" key="3">
    <source>
        <dbReference type="Proteomes" id="UP000812287"/>
    </source>
</evidence>
<accession>A0A9P8AVY6</accession>
<dbReference type="OrthoDB" id="10520755at2759"/>
<feature type="region of interest" description="Disordered" evidence="1">
    <location>
        <begin position="1"/>
        <end position="63"/>
    </location>
</feature>
<sequence>MLTSVIHKRVRPHRFRHGVKKTTSDKSNTSIESPSLRPQPTTLVPQNAESWPPQMVKTTQTPYSVTNPFTDLVFRD</sequence>
<dbReference type="Proteomes" id="UP000812287">
    <property type="component" value="Unassembled WGS sequence"/>
</dbReference>
<dbReference type="GeneID" id="66103935"/>
<feature type="compositionally biased region" description="Polar residues" evidence="1">
    <location>
        <begin position="25"/>
        <end position="49"/>
    </location>
</feature>